<evidence type="ECO:0000313" key="1">
    <source>
        <dbReference type="EMBL" id="JAV71406.1"/>
    </source>
</evidence>
<dbReference type="AlphaFoldDB" id="A0A1Y1LIJ1"/>
<sequence length="106" mass="11742">MSMRIFVVGGASVEILVESRMKLEGGKAESVGMSTSKDRAVLRVENVWMSSSYERLSVAMGCDGLCDSRSLTDEIRVQRGIDGGHLDYTWGGEEGRLNKYVDCRFI</sequence>
<accession>A0A1Y1LIJ1</accession>
<proteinExistence type="predicted"/>
<reference evidence="1" key="1">
    <citation type="journal article" date="2016" name="Sci. Rep.">
        <title>Molecular characterization of firefly nuptial gifts: a multi-omics approach sheds light on postcopulatory sexual selection.</title>
        <authorList>
            <person name="Al-Wathiqui N."/>
            <person name="Fallon T.R."/>
            <person name="South A."/>
            <person name="Weng J.K."/>
            <person name="Lewis S.M."/>
        </authorList>
    </citation>
    <scope>NUCLEOTIDE SEQUENCE</scope>
</reference>
<dbReference type="EMBL" id="GEZM01059675">
    <property type="protein sequence ID" value="JAV71406.1"/>
    <property type="molecule type" value="Transcribed_RNA"/>
</dbReference>
<protein>
    <submittedName>
        <fullName evidence="1">Uncharacterized protein</fullName>
    </submittedName>
</protein>
<organism evidence="1">
    <name type="scientific">Photinus pyralis</name>
    <name type="common">Common eastern firefly</name>
    <name type="synonym">Lampyris pyralis</name>
    <dbReference type="NCBI Taxonomy" id="7054"/>
    <lineage>
        <taxon>Eukaryota</taxon>
        <taxon>Metazoa</taxon>
        <taxon>Ecdysozoa</taxon>
        <taxon>Arthropoda</taxon>
        <taxon>Hexapoda</taxon>
        <taxon>Insecta</taxon>
        <taxon>Pterygota</taxon>
        <taxon>Neoptera</taxon>
        <taxon>Endopterygota</taxon>
        <taxon>Coleoptera</taxon>
        <taxon>Polyphaga</taxon>
        <taxon>Elateriformia</taxon>
        <taxon>Elateroidea</taxon>
        <taxon>Lampyridae</taxon>
        <taxon>Lampyrinae</taxon>
        <taxon>Photinus</taxon>
    </lineage>
</organism>
<name>A0A1Y1LIJ1_PHOPY</name>